<dbReference type="EMBL" id="JBIMSP010000080">
    <property type="protein sequence ID" value="MFH5245518.1"/>
    <property type="molecule type" value="Genomic_DNA"/>
</dbReference>
<protein>
    <submittedName>
        <fullName evidence="9">Polyprenyl synthetase family protein</fullName>
        <ecNumber evidence="9">2.5.1.-</ecNumber>
    </submittedName>
</protein>
<evidence type="ECO:0000256" key="6">
    <source>
        <dbReference type="ARBA" id="ARBA00022842"/>
    </source>
</evidence>
<dbReference type="InterPro" id="IPR000092">
    <property type="entry name" value="Polyprenyl_synt"/>
</dbReference>
<accession>A0ABW7KSV5</accession>
<dbReference type="Gene3D" id="1.10.600.10">
    <property type="entry name" value="Farnesyl Diphosphate Synthase"/>
    <property type="match status" value="1"/>
</dbReference>
<evidence type="ECO:0000313" key="10">
    <source>
        <dbReference type="Proteomes" id="UP001609176"/>
    </source>
</evidence>
<keyword evidence="11" id="KW-1185">Reference proteome</keyword>
<evidence type="ECO:0000256" key="7">
    <source>
        <dbReference type="RuleBase" id="RU004466"/>
    </source>
</evidence>
<proteinExistence type="inferred from homology"/>
<dbReference type="EC" id="2.5.1.-" evidence="9"/>
<comment type="caution">
    <text evidence="9">The sequence shown here is derived from an EMBL/GenBank/DDBJ whole genome shotgun (WGS) entry which is preliminary data.</text>
</comment>
<comment type="cofactor">
    <cofactor evidence="1">
        <name>Mg(2+)</name>
        <dbReference type="ChEBI" id="CHEBI:18420"/>
    </cofactor>
</comment>
<evidence type="ECO:0000313" key="11">
    <source>
        <dbReference type="Proteomes" id="UP001609219"/>
    </source>
</evidence>
<dbReference type="SUPFAM" id="SSF48576">
    <property type="entry name" value="Terpenoid synthases"/>
    <property type="match status" value="1"/>
</dbReference>
<comment type="pathway">
    <text evidence="2">Isoprenoid biosynthesis.</text>
</comment>
<name>A0ABW7KSV5_9NOCA</name>
<sequence length="360" mass="38394">MLVGIDAVAIGGEMSGHRPYAEEIDAAADESAPDYVDNDAAQDLKKYLVDRWVSPEQSALDVVCQYALQPDGKLLRPLLLLEATRAVGGDLATVMPAAVGAESGHVASLAHDDIIDGDEVRRGRPAVHAAFGIGNAIVAGDALIFDMFAGLSDCAARGAASDRVVWALGVVAKAGIDMCEGQALEDRLTQTQTFDLDAYRRMVSLKTAAFFSSACAVGAILGGGSSTEVDALARYGRKLGQAFQIIDDLLPYSEHADAIGKPIASDARNGRPTLPAILARRNRREDMDQLHARFLAGELDEASLSARLRSMFEECGSLQEAYALAERLVSDSKIALVPLSNSLGKKRLERWADLALARTR</sequence>
<dbReference type="Pfam" id="PF00348">
    <property type="entry name" value="polyprenyl_synt"/>
    <property type="match status" value="1"/>
</dbReference>
<evidence type="ECO:0000256" key="1">
    <source>
        <dbReference type="ARBA" id="ARBA00001946"/>
    </source>
</evidence>
<dbReference type="EMBL" id="JBIMSN010000161">
    <property type="protein sequence ID" value="MFH5232804.1"/>
    <property type="molecule type" value="Genomic_DNA"/>
</dbReference>
<dbReference type="RefSeq" id="WP_395126303.1">
    <property type="nucleotide sequence ID" value="NZ_JBIMSN010000161.1"/>
</dbReference>
<gene>
    <name evidence="9" type="ORF">ACHIPV_27125</name>
    <name evidence="8" type="ORF">ACHIRB_30185</name>
</gene>
<dbReference type="SFLD" id="SFLDS00005">
    <property type="entry name" value="Isoprenoid_Synthase_Type_I"/>
    <property type="match status" value="1"/>
</dbReference>
<keyword evidence="4 7" id="KW-0808">Transferase</keyword>
<dbReference type="GO" id="GO:0016740">
    <property type="term" value="F:transferase activity"/>
    <property type="evidence" value="ECO:0007669"/>
    <property type="project" value="UniProtKB-KW"/>
</dbReference>
<dbReference type="PANTHER" id="PTHR12001:SF85">
    <property type="entry name" value="SHORT CHAIN ISOPRENYL DIPHOSPHATE SYNTHASE"/>
    <property type="match status" value="1"/>
</dbReference>
<evidence type="ECO:0000256" key="2">
    <source>
        <dbReference type="ARBA" id="ARBA00005128"/>
    </source>
</evidence>
<organism evidence="9 10">
    <name type="scientific">Antrihabitans spumae</name>
    <dbReference type="NCBI Taxonomy" id="3373370"/>
    <lineage>
        <taxon>Bacteria</taxon>
        <taxon>Bacillati</taxon>
        <taxon>Actinomycetota</taxon>
        <taxon>Actinomycetes</taxon>
        <taxon>Mycobacteriales</taxon>
        <taxon>Nocardiaceae</taxon>
        <taxon>Antrihabitans</taxon>
    </lineage>
</organism>
<evidence type="ECO:0000256" key="4">
    <source>
        <dbReference type="ARBA" id="ARBA00022679"/>
    </source>
</evidence>
<evidence type="ECO:0000256" key="3">
    <source>
        <dbReference type="ARBA" id="ARBA00006706"/>
    </source>
</evidence>
<dbReference type="Proteomes" id="UP001609219">
    <property type="component" value="Unassembled WGS sequence"/>
</dbReference>
<evidence type="ECO:0000313" key="9">
    <source>
        <dbReference type="EMBL" id="MFH5245518.1"/>
    </source>
</evidence>
<keyword evidence="6" id="KW-0460">Magnesium</keyword>
<dbReference type="CDD" id="cd00685">
    <property type="entry name" value="Trans_IPPS_HT"/>
    <property type="match status" value="1"/>
</dbReference>
<evidence type="ECO:0000256" key="5">
    <source>
        <dbReference type="ARBA" id="ARBA00022723"/>
    </source>
</evidence>
<reference evidence="10 11" key="1">
    <citation type="submission" date="2024-10" db="EMBL/GenBank/DDBJ databases">
        <authorList>
            <person name="Riesco R."/>
        </authorList>
    </citation>
    <scope>NUCLEOTIDE SEQUENCE [LARGE SCALE GENOMIC DNA]</scope>
    <source>
        <strain evidence="9 10">NCIMB 15448</strain>
        <strain evidence="8 11">NCIMB 15450</strain>
    </source>
</reference>
<evidence type="ECO:0000313" key="8">
    <source>
        <dbReference type="EMBL" id="MFH5232804.1"/>
    </source>
</evidence>
<comment type="similarity">
    <text evidence="3 7">Belongs to the FPP/GGPP synthase family.</text>
</comment>
<dbReference type="InterPro" id="IPR008949">
    <property type="entry name" value="Isoprenoid_synthase_dom_sf"/>
</dbReference>
<dbReference type="Proteomes" id="UP001609176">
    <property type="component" value="Unassembled WGS sequence"/>
</dbReference>
<keyword evidence="5" id="KW-0479">Metal-binding</keyword>
<dbReference type="PANTHER" id="PTHR12001">
    <property type="entry name" value="GERANYLGERANYL PYROPHOSPHATE SYNTHASE"/>
    <property type="match status" value="1"/>
</dbReference>